<protein>
    <recommendedName>
        <fullName evidence="5">Ribosome-binding protein 1</fullName>
    </recommendedName>
</protein>
<evidence type="ECO:0000313" key="3">
    <source>
        <dbReference type="EMBL" id="CDR97912.1"/>
    </source>
</evidence>
<keyword evidence="2" id="KW-1133">Transmembrane helix</keyword>
<feature type="compositionally biased region" description="Gly residues" evidence="1">
    <location>
        <begin position="696"/>
        <end position="707"/>
    </location>
</feature>
<feature type="region of interest" description="Disordered" evidence="1">
    <location>
        <begin position="452"/>
        <end position="730"/>
    </location>
</feature>
<accession>A0A061DCN9</accession>
<dbReference type="VEuPathDB" id="PiroplasmaDB:BBBOND_0404000"/>
<keyword evidence="2" id="KW-0472">Membrane</keyword>
<dbReference type="OrthoDB" id="366915at2759"/>
<feature type="region of interest" description="Disordered" evidence="1">
    <location>
        <begin position="838"/>
        <end position="857"/>
    </location>
</feature>
<evidence type="ECO:0000256" key="1">
    <source>
        <dbReference type="SAM" id="MobiDB-lite"/>
    </source>
</evidence>
<feature type="compositionally biased region" description="Basic and acidic residues" evidence="1">
    <location>
        <begin position="708"/>
        <end position="723"/>
    </location>
</feature>
<sequence length="1671" mass="183232">MSGHGIPLNNLKACFQFLEWFKGDTAMQGKVAVELATRMSPYYSTTTLGSQLPAPFSAFLKNVSTFYNKLVTHASAGDYGSKSAKNVIDAIFECMPKLLAALYFLWYNVDYKFEAVGGGKWRYLYVGWESTRRTWWGTYPASGGALQKYLRSLGSADIDVIPGGFGHDEVTCGYDYPNYGYKFGENMISELEKILKKARGVQNDFRDTFLISVLSGAGTHQVNTANVLRLVRTFCQVVVDDKYELDGGELKNALEKGLKPPKSCINWGELKEHCSKLYNKFNTFFKDDAFSYTGQAPSVTSVNQSNFAIRTAQWFRDNLQTVRSNVKQISIHYPKDRSTWLTHLQPFANKYIFPCGFTFGNTGYGTFGSAWETLPPKWRSVLEMLVSNDGGLAKLKQLLDGEPCSPAPRPPHPPPITSPQASSSHVPSTSVDQGSGGQQKQVYHMVLTGRAGENARGAGPSVAASSHPRQVQSSQQPGPPGVGRPSGPPGPQPSPVAKTPVSEPVSTQTDANANHNNGQSEIKSEIAPDAASSASALDGGAKGDAAPAGPKGEPRAPGPNGPGSRGPTQNADTRASPAKPIDQRTRQVTQGTSLAPSLPSIPEPTAHPGPAGDSDQSSPHSVPQSPQTVLSTNPKSTQPSNVQSPDSSSPGDRGTGSGRKPADKAGSSVAGQTSDKGRQSGGDTDTTTSSAPDPGSNGGAAGVGSGGPKKEPGNPKKDLDAERKKRWNAYGLEQQAKRTIDEEKMKSLIQSVNSNLHTIRQGVQEEALRKAVQENMLRKTRIRQNADPNKVNASTCSNYSSMHIGRSICHTNSTMPMPTTTSSHYLTPDVLEKIKIAEEQERTKQDEQRKRQETNDRHLRALHQGIEIETEILKQHAEQPTYPHADRLISEMNERNTKRDALGTVIPIHPGMEAVKLDGKATPSSKGIPRSTFPPISSNIDVPIGYSMKHKAPQWHDPPPPSKPILQMFRAIPQGIVLNDNHQHRKSASGSRTTVEAPLLSQALEIDPSEIVLNVSGEALKNSTNDDTDLFPAPLTLDATPVPDHMQYKRSVDIYEPAVVKHDVPLTDILPKKRPPPVPAVPKNPFHTRTPFYSELHKPPDSITLFPGDPPSVTQDDMACTPPWMLSQRGVSKPGRADEMPHMPNDSHSRFLHTDVLPRTVREMLYWLAGLRHSAVYDTLEKYISDLVGNYAKQTKSLSSDIETMELAAVPKCIVGNEVTQALRLSCQYSIIVLMGIQGFHDPHTAYKNDNYSKAPQYEYSTDPACLLCQLRDYVYACHHQLQFLKAQCKRGKSHGGWQDCKYGSDITASNSPLQAFLTDGWDSTFETHLFDPCNLCLKSRIRMGFKRGDLPEKSENGITLSNILTPSCGGSDPLLTLSSYLNCITRRTPRTTGELVSYFHHFGNSLHDAFDGRLLQLGTALFTPHADCPDWDHLGLPDLEAVKGIGGHESLFTIQGSKHDHPRTLSTLVGCGSDSSNCPQHCSPITYRAYALYSQSFAHTYLSWTVYLPERLRESLQKLHYDLQKHLGSGKCSSLHSCSTALPLLYTHGFTPPEVGSPPPLQCSDVIAKLQDIVNGNPIATLMTSMDDFLYRVREPFIFTIVALWSLAFLIFANTMLYRLDVLRIRSHLTRSSRSHVIDVKALLTDGTKMPSLYDIDYFDEDVLSQFVVQ</sequence>
<reference evidence="4" key="1">
    <citation type="journal article" date="2014" name="Nucleic Acids Res.">
        <title>The evolutionary dynamics of variant antigen genes in Babesia reveal a history of genomic innovation underlying host-parasite interaction.</title>
        <authorList>
            <person name="Jackson A.P."/>
            <person name="Otto T.D."/>
            <person name="Darby A."/>
            <person name="Ramaprasad A."/>
            <person name="Xia D."/>
            <person name="Echaide I.E."/>
            <person name="Farber M."/>
            <person name="Gahlot S."/>
            <person name="Gamble J."/>
            <person name="Gupta D."/>
            <person name="Gupta Y."/>
            <person name="Jackson L."/>
            <person name="Malandrin L."/>
            <person name="Malas T.B."/>
            <person name="Moussa E."/>
            <person name="Nair M."/>
            <person name="Reid A.J."/>
            <person name="Sanders M."/>
            <person name="Sharma J."/>
            <person name="Tracey A."/>
            <person name="Quail M.A."/>
            <person name="Weir W."/>
            <person name="Wastling J.M."/>
            <person name="Hall N."/>
            <person name="Willadsen P."/>
            <person name="Lingelbach K."/>
            <person name="Shiels B."/>
            <person name="Tait A."/>
            <person name="Berriman M."/>
            <person name="Allred D.R."/>
            <person name="Pain A."/>
        </authorList>
    </citation>
    <scope>NUCLEOTIDE SEQUENCE [LARGE SCALE GENOMIC DNA]</scope>
    <source>
        <strain evidence="4">Bond</strain>
    </source>
</reference>
<feature type="compositionally biased region" description="Low complexity" evidence="1">
    <location>
        <begin position="681"/>
        <end position="695"/>
    </location>
</feature>
<feature type="compositionally biased region" description="Pro residues" evidence="1">
    <location>
        <begin position="405"/>
        <end position="417"/>
    </location>
</feature>
<dbReference type="EMBL" id="LK391711">
    <property type="protein sequence ID" value="CDR97912.1"/>
    <property type="molecule type" value="Genomic_DNA"/>
</dbReference>
<organism evidence="3 4">
    <name type="scientific">Babesia bigemina</name>
    <dbReference type="NCBI Taxonomy" id="5866"/>
    <lineage>
        <taxon>Eukaryota</taxon>
        <taxon>Sar</taxon>
        <taxon>Alveolata</taxon>
        <taxon>Apicomplexa</taxon>
        <taxon>Aconoidasida</taxon>
        <taxon>Piroplasmida</taxon>
        <taxon>Babesiidae</taxon>
        <taxon>Babesia</taxon>
    </lineage>
</organism>
<evidence type="ECO:0008006" key="5">
    <source>
        <dbReference type="Google" id="ProtNLM"/>
    </source>
</evidence>
<keyword evidence="2" id="KW-0812">Transmembrane</keyword>
<feature type="compositionally biased region" description="Pro residues" evidence="1">
    <location>
        <begin position="477"/>
        <end position="494"/>
    </location>
</feature>
<feature type="compositionally biased region" description="Low complexity" evidence="1">
    <location>
        <begin position="614"/>
        <end position="627"/>
    </location>
</feature>
<feature type="compositionally biased region" description="Low complexity" evidence="1">
    <location>
        <begin position="527"/>
        <end position="551"/>
    </location>
</feature>
<gene>
    <name evidence="3" type="ORF">BBBOND_0404000</name>
</gene>
<evidence type="ECO:0000256" key="2">
    <source>
        <dbReference type="SAM" id="Phobius"/>
    </source>
</evidence>
<dbReference type="Proteomes" id="UP000033188">
    <property type="component" value="Chromosome 5"/>
</dbReference>
<feature type="compositionally biased region" description="Polar residues" evidence="1">
    <location>
        <begin position="504"/>
        <end position="521"/>
    </location>
</feature>
<feature type="compositionally biased region" description="Polar residues" evidence="1">
    <location>
        <begin position="628"/>
        <end position="650"/>
    </location>
</feature>
<feature type="region of interest" description="Disordered" evidence="1">
    <location>
        <begin position="399"/>
        <end position="439"/>
    </location>
</feature>
<feature type="compositionally biased region" description="Polar residues" evidence="1">
    <location>
        <begin position="420"/>
        <end position="439"/>
    </location>
</feature>
<name>A0A061DCN9_BABBI</name>
<feature type="transmembrane region" description="Helical" evidence="2">
    <location>
        <begin position="1598"/>
        <end position="1619"/>
    </location>
</feature>
<dbReference type="STRING" id="5866.A0A061DCN9"/>
<feature type="compositionally biased region" description="Polar residues" evidence="1">
    <location>
        <begin position="586"/>
        <end position="595"/>
    </location>
</feature>
<evidence type="ECO:0000313" key="4">
    <source>
        <dbReference type="Proteomes" id="UP000033188"/>
    </source>
</evidence>
<dbReference type="GeneID" id="24566453"/>
<keyword evidence="4" id="KW-1185">Reference proteome</keyword>
<dbReference type="KEGG" id="bbig:BBBOND_0404000"/>
<dbReference type="RefSeq" id="XP_012770098.1">
    <property type="nucleotide sequence ID" value="XM_012914644.1"/>
</dbReference>
<proteinExistence type="predicted"/>